<accession>B3RW14</accession>
<feature type="transmembrane region" description="Helical" evidence="9">
    <location>
        <begin position="102"/>
        <end position="120"/>
    </location>
</feature>
<dbReference type="AlphaFoldDB" id="B3RW14"/>
<feature type="domain" description="G-protein coupled receptors family 1 profile" evidence="10">
    <location>
        <begin position="36"/>
        <end position="306"/>
    </location>
</feature>
<keyword evidence="6 9" id="KW-0472">Membrane</keyword>
<reference evidence="11 12" key="1">
    <citation type="journal article" date="2008" name="Nature">
        <title>The Trichoplax genome and the nature of placozoans.</title>
        <authorList>
            <person name="Srivastava M."/>
            <person name="Begovic E."/>
            <person name="Chapman J."/>
            <person name="Putnam N.H."/>
            <person name="Hellsten U."/>
            <person name="Kawashima T."/>
            <person name="Kuo A."/>
            <person name="Mitros T."/>
            <person name="Salamov A."/>
            <person name="Carpenter M.L."/>
            <person name="Signorovitch A.Y."/>
            <person name="Moreno M.A."/>
            <person name="Kamm K."/>
            <person name="Grimwood J."/>
            <person name="Schmutz J."/>
            <person name="Shapiro H."/>
            <person name="Grigoriev I.V."/>
            <person name="Buss L.W."/>
            <person name="Schierwater B."/>
            <person name="Dellaporta S.L."/>
            <person name="Rokhsar D.S."/>
        </authorList>
    </citation>
    <scope>NUCLEOTIDE SEQUENCE [LARGE SCALE GENOMIC DNA]</scope>
    <source>
        <strain evidence="11 12">Grell-BS-1999</strain>
    </source>
</reference>
<dbReference type="Proteomes" id="UP000009022">
    <property type="component" value="Unassembled WGS sequence"/>
</dbReference>
<evidence type="ECO:0000256" key="5">
    <source>
        <dbReference type="ARBA" id="ARBA00023040"/>
    </source>
</evidence>
<evidence type="ECO:0000256" key="6">
    <source>
        <dbReference type="ARBA" id="ARBA00023136"/>
    </source>
</evidence>
<proteinExistence type="predicted"/>
<dbReference type="OrthoDB" id="9046662at2759"/>
<dbReference type="PRINTS" id="PR00237">
    <property type="entry name" value="GPCRRHODOPSN"/>
</dbReference>
<keyword evidence="5" id="KW-0297">G-protein coupled receptor</keyword>
<dbReference type="EMBL" id="DS985244">
    <property type="protein sequence ID" value="EDV26095.1"/>
    <property type="molecule type" value="Genomic_DNA"/>
</dbReference>
<dbReference type="CTD" id="6753341"/>
<feature type="transmembrane region" description="Helical" evidence="9">
    <location>
        <begin position="20"/>
        <end position="45"/>
    </location>
</feature>
<dbReference type="GO" id="GO:0005886">
    <property type="term" value="C:plasma membrane"/>
    <property type="evidence" value="ECO:0000318"/>
    <property type="project" value="GO_Central"/>
</dbReference>
<evidence type="ECO:0000256" key="8">
    <source>
        <dbReference type="ARBA" id="ARBA00023224"/>
    </source>
</evidence>
<feature type="transmembrane region" description="Helical" evidence="9">
    <location>
        <begin position="241"/>
        <end position="269"/>
    </location>
</feature>
<gene>
    <name evidence="11" type="ORF">TRIADDRAFT_55850</name>
</gene>
<dbReference type="GeneID" id="6753341"/>
<evidence type="ECO:0000256" key="1">
    <source>
        <dbReference type="ARBA" id="ARBA00004651"/>
    </source>
</evidence>
<comment type="subcellular location">
    <subcellularLocation>
        <location evidence="1">Cell membrane</location>
        <topology evidence="1">Multi-pass membrane protein</topology>
    </subcellularLocation>
</comment>
<name>B3RW14_TRIAD</name>
<evidence type="ECO:0000256" key="9">
    <source>
        <dbReference type="SAM" id="Phobius"/>
    </source>
</evidence>
<keyword evidence="8" id="KW-0807">Transducer</keyword>
<dbReference type="GO" id="GO:0007186">
    <property type="term" value="P:G protein-coupled receptor signaling pathway"/>
    <property type="evidence" value="ECO:0000318"/>
    <property type="project" value="GO_Central"/>
</dbReference>
<keyword evidence="4 9" id="KW-1133">Transmembrane helix</keyword>
<dbReference type="eggNOG" id="KOG3656">
    <property type="taxonomic scope" value="Eukaryota"/>
</dbReference>
<keyword evidence="12" id="KW-1185">Reference proteome</keyword>
<dbReference type="InterPro" id="IPR017452">
    <property type="entry name" value="GPCR_Rhodpsn_7TM"/>
</dbReference>
<evidence type="ECO:0000256" key="4">
    <source>
        <dbReference type="ARBA" id="ARBA00022989"/>
    </source>
</evidence>
<dbReference type="GO" id="GO:0008020">
    <property type="term" value="F:G protein-coupled photoreceptor activity"/>
    <property type="evidence" value="ECO:0000318"/>
    <property type="project" value="GO_Central"/>
</dbReference>
<dbReference type="Gene3D" id="1.20.1070.10">
    <property type="entry name" value="Rhodopsin 7-helix transmembrane proteins"/>
    <property type="match status" value="1"/>
</dbReference>
<dbReference type="PhylomeDB" id="B3RW14"/>
<dbReference type="InterPro" id="IPR050569">
    <property type="entry name" value="TAAR"/>
</dbReference>
<evidence type="ECO:0000256" key="3">
    <source>
        <dbReference type="ARBA" id="ARBA00022692"/>
    </source>
</evidence>
<feature type="transmembrane region" description="Helical" evidence="9">
    <location>
        <begin position="289"/>
        <end position="309"/>
    </location>
</feature>
<keyword evidence="7" id="KW-0675">Receptor</keyword>
<dbReference type="OMA" id="RHIRNID"/>
<dbReference type="PROSITE" id="PS50262">
    <property type="entry name" value="G_PROTEIN_RECEP_F1_2"/>
    <property type="match status" value="1"/>
</dbReference>
<dbReference type="RefSeq" id="XP_002112128.1">
    <property type="nucleotide sequence ID" value="XM_002112092.1"/>
</dbReference>
<evidence type="ECO:0000313" key="11">
    <source>
        <dbReference type="EMBL" id="EDV26095.1"/>
    </source>
</evidence>
<dbReference type="PANTHER" id="PTHR24249">
    <property type="entry name" value="HISTAMINE RECEPTOR-RELATED G-PROTEIN COUPLED RECEPTOR"/>
    <property type="match status" value="1"/>
</dbReference>
<dbReference type="GO" id="GO:0071482">
    <property type="term" value="P:cellular response to light stimulus"/>
    <property type="evidence" value="ECO:0000318"/>
    <property type="project" value="GO_Central"/>
</dbReference>
<dbReference type="GO" id="GO:0007602">
    <property type="term" value="P:phototransduction"/>
    <property type="evidence" value="ECO:0000318"/>
    <property type="project" value="GO_Central"/>
</dbReference>
<dbReference type="STRING" id="10228.B3RW14"/>
<evidence type="ECO:0000256" key="2">
    <source>
        <dbReference type="ARBA" id="ARBA00022475"/>
    </source>
</evidence>
<evidence type="ECO:0000256" key="7">
    <source>
        <dbReference type="ARBA" id="ARBA00023170"/>
    </source>
</evidence>
<feature type="transmembrane region" description="Helical" evidence="9">
    <location>
        <begin position="178"/>
        <end position="203"/>
    </location>
</feature>
<evidence type="ECO:0000313" key="12">
    <source>
        <dbReference type="Proteomes" id="UP000009022"/>
    </source>
</evidence>
<dbReference type="InParanoid" id="B3RW14"/>
<keyword evidence="2" id="KW-1003">Cell membrane</keyword>
<dbReference type="Pfam" id="PF00001">
    <property type="entry name" value="7tm_1"/>
    <property type="match status" value="1"/>
</dbReference>
<feature type="transmembrane region" description="Helical" evidence="9">
    <location>
        <begin position="57"/>
        <end position="82"/>
    </location>
</feature>
<dbReference type="HOGENOM" id="CLU_009579_5_0_1"/>
<feature type="transmembrane region" description="Helical" evidence="9">
    <location>
        <begin position="132"/>
        <end position="153"/>
    </location>
</feature>
<keyword evidence="3 9" id="KW-0812">Transmembrane</keyword>
<dbReference type="PANTHER" id="PTHR24249:SF372">
    <property type="entry name" value="G-PROTEIN COUPLED RECEPTORS FAMILY 1 PROFILE DOMAIN-CONTAINING PROTEIN"/>
    <property type="match status" value="1"/>
</dbReference>
<dbReference type="SUPFAM" id="SSF81321">
    <property type="entry name" value="Family A G protein-coupled receptor-like"/>
    <property type="match status" value="1"/>
</dbReference>
<dbReference type="KEGG" id="tad:TRIADDRAFT_55850"/>
<dbReference type="CDD" id="cd00637">
    <property type="entry name" value="7tm_classA_rhodopsin-like"/>
    <property type="match status" value="1"/>
</dbReference>
<organism evidence="11 12">
    <name type="scientific">Trichoplax adhaerens</name>
    <name type="common">Trichoplax reptans</name>
    <dbReference type="NCBI Taxonomy" id="10228"/>
    <lineage>
        <taxon>Eukaryota</taxon>
        <taxon>Metazoa</taxon>
        <taxon>Placozoa</taxon>
        <taxon>Uniplacotomia</taxon>
        <taxon>Trichoplacea</taxon>
        <taxon>Trichoplacidae</taxon>
        <taxon>Trichoplax</taxon>
    </lineage>
</organism>
<protein>
    <recommendedName>
        <fullName evidence="10">G-protein coupled receptors family 1 profile domain-containing protein</fullName>
    </recommendedName>
</protein>
<dbReference type="InterPro" id="IPR000276">
    <property type="entry name" value="GPCR_Rhodpsn"/>
</dbReference>
<evidence type="ECO:0000259" key="10">
    <source>
        <dbReference type="PROSITE" id="PS50262"/>
    </source>
</evidence>
<sequence length="343" mass="39309">MSNITNKTTPTIEMLLSNDLGLIIFMEILGFITLVTNSVLAYLILSRRRLRAINHNSIIASMCFGCIIFAIFYCLLFPFNIISKASVNIFCPLFGPFRNFCLVILNLHLCLVGIEKYLLITYPLTVKLTRKTVLIIVTGIWISGFTISFLPIFTYRPYNPKIFNGCVRIAYNQINKEIAYFIIFQIIIFVVPLMIMLYCYGYISILAFRHIRNIDRNYYVSNEVNNDVRLRKKNIRAAKPFIVMVGTFLLTWLPTIIFNTMVLIIPSTIGQNNSFMRNFVASLNTFNVQVLRSIAFSYCAVNPLIYGYFNPEIRRAFYLFLGCKAAAANIANPTSYAYSINQA</sequence>